<protein>
    <recommendedName>
        <fullName evidence="1">Cyanophage baseplate Pam3 plug gp18 domain-containing protein</fullName>
    </recommendedName>
</protein>
<reference evidence="2 3" key="1">
    <citation type="submission" date="2014-09" db="EMBL/GenBank/DDBJ databases">
        <title>Whole genome shotgun sequence of Escherichia vulneris NBRC 102420.</title>
        <authorList>
            <person name="Yoshida Y."/>
            <person name="Hosoyama A."/>
            <person name="Tsuchikane K."/>
            <person name="Ohji S."/>
            <person name="Ichikawa N."/>
            <person name="Kimura A."/>
            <person name="Yamazoe A."/>
            <person name="Ezaki T."/>
            <person name="Fujita N."/>
        </authorList>
    </citation>
    <scope>NUCLEOTIDE SEQUENCE [LARGE SCALE GENOMIC DNA]</scope>
    <source>
        <strain evidence="2 3">NBRC 102420</strain>
    </source>
</reference>
<keyword evidence="3" id="KW-1185">Reference proteome</keyword>
<dbReference type="RefSeq" id="WP_042395543.1">
    <property type="nucleotide sequence ID" value="NZ_BBMZ01000034.1"/>
</dbReference>
<evidence type="ECO:0000313" key="2">
    <source>
        <dbReference type="EMBL" id="GAL60298.1"/>
    </source>
</evidence>
<accession>A0A090V809</accession>
<name>A0A090V809_PSEVU</name>
<dbReference type="AlphaFoldDB" id="A0A090V809"/>
<dbReference type="eggNOG" id="ENOG50334GX">
    <property type="taxonomic scope" value="Bacteria"/>
</dbReference>
<proteinExistence type="predicted"/>
<sequence length="100" mass="11302">MIVSEIPLNPDNQMFNIEIAGTRWRMSVIWREVWWVMNLADSSGNALINGIPLVTGVDLLAQYAWLGFNFQLSVSCDDSVQVYPGKTDLGIRSHLYVITE</sequence>
<dbReference type="Proteomes" id="UP000029462">
    <property type="component" value="Unassembled WGS sequence"/>
</dbReference>
<feature type="domain" description="Cyanophage baseplate Pam3 plug gp18" evidence="1">
    <location>
        <begin position="4"/>
        <end position="100"/>
    </location>
</feature>
<gene>
    <name evidence="2" type="ORF">EV102420_34_00350</name>
</gene>
<dbReference type="EMBL" id="BBMZ01000034">
    <property type="protein sequence ID" value="GAL60298.1"/>
    <property type="molecule type" value="Genomic_DNA"/>
</dbReference>
<evidence type="ECO:0000259" key="1">
    <source>
        <dbReference type="Pfam" id="PF22479"/>
    </source>
</evidence>
<dbReference type="STRING" id="1115515.EV102420_34_00350"/>
<dbReference type="Pfam" id="PF22479">
    <property type="entry name" value="Pam3_gp18"/>
    <property type="match status" value="1"/>
</dbReference>
<comment type="caution">
    <text evidence="2">The sequence shown here is derived from an EMBL/GenBank/DDBJ whole genome shotgun (WGS) entry which is preliminary data.</text>
</comment>
<dbReference type="OrthoDB" id="5465444at2"/>
<dbReference type="InterPro" id="IPR054252">
    <property type="entry name" value="Pam3_gp18"/>
</dbReference>
<evidence type="ECO:0000313" key="3">
    <source>
        <dbReference type="Proteomes" id="UP000029462"/>
    </source>
</evidence>
<organism evidence="2 3">
    <name type="scientific">Pseudescherichia vulneris NBRC 102420</name>
    <dbReference type="NCBI Taxonomy" id="1115515"/>
    <lineage>
        <taxon>Bacteria</taxon>
        <taxon>Pseudomonadati</taxon>
        <taxon>Pseudomonadota</taxon>
        <taxon>Gammaproteobacteria</taxon>
        <taxon>Enterobacterales</taxon>
        <taxon>Enterobacteriaceae</taxon>
        <taxon>Pseudescherichia</taxon>
    </lineage>
</organism>